<dbReference type="InterPro" id="IPR000889">
    <property type="entry name" value="Glutathione_peroxidase"/>
</dbReference>
<gene>
    <name evidence="8" type="ORF">EV699_108100</name>
</gene>
<dbReference type="CDD" id="cd00340">
    <property type="entry name" value="GSH_Peroxidase"/>
    <property type="match status" value="1"/>
</dbReference>
<name>A0A4R2LAU8_9GAMM</name>
<dbReference type="PROSITE" id="PS00460">
    <property type="entry name" value="GLUTATHIONE_PEROXID_1"/>
    <property type="match status" value="1"/>
</dbReference>
<evidence type="ECO:0000313" key="8">
    <source>
        <dbReference type="EMBL" id="TCO81469.1"/>
    </source>
</evidence>
<dbReference type="PIRSF" id="PIRSF000303">
    <property type="entry name" value="Glutathion_perox"/>
    <property type="match status" value="1"/>
</dbReference>
<dbReference type="PANTHER" id="PTHR11592">
    <property type="entry name" value="GLUTATHIONE PEROXIDASE"/>
    <property type="match status" value="1"/>
</dbReference>
<dbReference type="GO" id="GO:0034599">
    <property type="term" value="P:cellular response to oxidative stress"/>
    <property type="evidence" value="ECO:0007669"/>
    <property type="project" value="TreeGrafter"/>
</dbReference>
<comment type="similarity">
    <text evidence="1 5">Belongs to the glutathione peroxidase family.</text>
</comment>
<protein>
    <recommendedName>
        <fullName evidence="5">Glutathione peroxidase</fullName>
    </recommendedName>
</protein>
<dbReference type="Pfam" id="PF00255">
    <property type="entry name" value="GSHPx"/>
    <property type="match status" value="1"/>
</dbReference>
<evidence type="ECO:0000256" key="4">
    <source>
        <dbReference type="PIRSR" id="PIRSR000303-1"/>
    </source>
</evidence>
<dbReference type="PROSITE" id="PS51352">
    <property type="entry name" value="THIOREDOXIN_2"/>
    <property type="match status" value="1"/>
</dbReference>
<dbReference type="InterPro" id="IPR013766">
    <property type="entry name" value="Thioredoxin_domain"/>
</dbReference>
<dbReference type="InterPro" id="IPR029759">
    <property type="entry name" value="GPX_AS"/>
</dbReference>
<dbReference type="RefSeq" id="WP_132541397.1">
    <property type="nucleotide sequence ID" value="NZ_SLWY01000008.1"/>
</dbReference>
<comment type="caution">
    <text evidence="8">The sequence shown here is derived from an EMBL/GenBank/DDBJ whole genome shotgun (WGS) entry which is preliminary data.</text>
</comment>
<feature type="active site" evidence="4">
    <location>
        <position position="58"/>
    </location>
</feature>
<dbReference type="Gene3D" id="3.40.30.10">
    <property type="entry name" value="Glutaredoxin"/>
    <property type="match status" value="1"/>
</dbReference>
<dbReference type="OrthoDB" id="9785502at2"/>
<dbReference type="EMBL" id="SLWY01000008">
    <property type="protein sequence ID" value="TCO81469.1"/>
    <property type="molecule type" value="Genomic_DNA"/>
</dbReference>
<dbReference type="GO" id="GO:0004601">
    <property type="term" value="F:peroxidase activity"/>
    <property type="evidence" value="ECO:0007669"/>
    <property type="project" value="UniProtKB-KW"/>
</dbReference>
<sequence>MFRWLLLVCLLVPGFAAADECPALLDYRFRTLGEEHAQSLCEAHRGQVLLVVNTASKCGFTPQFDGLEDLQRRYGARGFAVLGFPSNDFAQDPEGEHAIRDFCQLTYGVEFPMYEKTHVAAGTAQHPFFRALSAAGGQAPAWNFHKYLIDRSGHLVASFPSRVEPGDPRLRAAIEALL</sequence>
<organism evidence="8 9">
    <name type="scientific">Plasticicumulans lactativorans</name>
    <dbReference type="NCBI Taxonomy" id="1133106"/>
    <lineage>
        <taxon>Bacteria</taxon>
        <taxon>Pseudomonadati</taxon>
        <taxon>Pseudomonadota</taxon>
        <taxon>Gammaproteobacteria</taxon>
        <taxon>Candidatus Competibacteraceae</taxon>
        <taxon>Plasticicumulans</taxon>
    </lineage>
</organism>
<keyword evidence="9" id="KW-1185">Reference proteome</keyword>
<dbReference type="PROSITE" id="PS51355">
    <property type="entry name" value="GLUTATHIONE_PEROXID_3"/>
    <property type="match status" value="1"/>
</dbReference>
<feature type="signal peptide" evidence="6">
    <location>
        <begin position="1"/>
        <end position="18"/>
    </location>
</feature>
<evidence type="ECO:0000256" key="3">
    <source>
        <dbReference type="ARBA" id="ARBA00023002"/>
    </source>
</evidence>
<feature type="chain" id="PRO_5020930547" description="Glutathione peroxidase" evidence="6">
    <location>
        <begin position="19"/>
        <end position="178"/>
    </location>
</feature>
<dbReference type="InterPro" id="IPR036249">
    <property type="entry name" value="Thioredoxin-like_sf"/>
</dbReference>
<keyword evidence="3 5" id="KW-0560">Oxidoreductase</keyword>
<evidence type="ECO:0000313" key="9">
    <source>
        <dbReference type="Proteomes" id="UP000295765"/>
    </source>
</evidence>
<evidence type="ECO:0000256" key="6">
    <source>
        <dbReference type="SAM" id="SignalP"/>
    </source>
</evidence>
<evidence type="ECO:0000259" key="7">
    <source>
        <dbReference type="PROSITE" id="PS51352"/>
    </source>
</evidence>
<dbReference type="PANTHER" id="PTHR11592:SF40">
    <property type="entry name" value="THIOREDOXIN_GLUTATHIONE PEROXIDASE BTUE"/>
    <property type="match status" value="1"/>
</dbReference>
<feature type="domain" description="Thioredoxin" evidence="7">
    <location>
        <begin position="6"/>
        <end position="178"/>
    </location>
</feature>
<evidence type="ECO:0000256" key="5">
    <source>
        <dbReference type="RuleBase" id="RU000499"/>
    </source>
</evidence>
<dbReference type="Proteomes" id="UP000295765">
    <property type="component" value="Unassembled WGS sequence"/>
</dbReference>
<keyword evidence="6" id="KW-0732">Signal</keyword>
<keyword evidence="2 5" id="KW-0575">Peroxidase</keyword>
<reference evidence="8 9" key="1">
    <citation type="submission" date="2019-03" db="EMBL/GenBank/DDBJ databases">
        <title>Genomic Encyclopedia of Type Strains, Phase IV (KMG-IV): sequencing the most valuable type-strain genomes for metagenomic binning, comparative biology and taxonomic classification.</title>
        <authorList>
            <person name="Goeker M."/>
        </authorList>
    </citation>
    <scope>NUCLEOTIDE SEQUENCE [LARGE SCALE GENOMIC DNA]</scope>
    <source>
        <strain evidence="8 9">DSM 25287</strain>
    </source>
</reference>
<dbReference type="SUPFAM" id="SSF52833">
    <property type="entry name" value="Thioredoxin-like"/>
    <property type="match status" value="1"/>
</dbReference>
<proteinExistence type="inferred from homology"/>
<evidence type="ECO:0000256" key="2">
    <source>
        <dbReference type="ARBA" id="ARBA00022559"/>
    </source>
</evidence>
<dbReference type="PRINTS" id="PR01011">
    <property type="entry name" value="GLUTPROXDASE"/>
</dbReference>
<evidence type="ECO:0000256" key="1">
    <source>
        <dbReference type="ARBA" id="ARBA00006926"/>
    </source>
</evidence>
<dbReference type="AlphaFoldDB" id="A0A4R2LAU8"/>
<accession>A0A4R2LAU8</accession>